<feature type="compositionally biased region" description="Polar residues" evidence="1">
    <location>
        <begin position="94"/>
        <end position="105"/>
    </location>
</feature>
<evidence type="ECO:0000256" key="1">
    <source>
        <dbReference type="SAM" id="MobiDB-lite"/>
    </source>
</evidence>
<feature type="non-terminal residue" evidence="2">
    <location>
        <position position="1"/>
    </location>
</feature>
<feature type="compositionally biased region" description="Polar residues" evidence="1">
    <location>
        <begin position="1"/>
        <end position="19"/>
    </location>
</feature>
<evidence type="ECO:0000313" key="2">
    <source>
        <dbReference type="EMBL" id="CAG8812398.1"/>
    </source>
</evidence>
<organism evidence="2 3">
    <name type="scientific">Cetraspora pellucida</name>
    <dbReference type="NCBI Taxonomy" id="1433469"/>
    <lineage>
        <taxon>Eukaryota</taxon>
        <taxon>Fungi</taxon>
        <taxon>Fungi incertae sedis</taxon>
        <taxon>Mucoromycota</taxon>
        <taxon>Glomeromycotina</taxon>
        <taxon>Glomeromycetes</taxon>
        <taxon>Diversisporales</taxon>
        <taxon>Gigasporaceae</taxon>
        <taxon>Cetraspora</taxon>
    </lineage>
</organism>
<feature type="compositionally biased region" description="Polar residues" evidence="1">
    <location>
        <begin position="29"/>
        <end position="78"/>
    </location>
</feature>
<name>A0A9N9PCT0_9GLOM</name>
<keyword evidence="3" id="KW-1185">Reference proteome</keyword>
<dbReference type="OrthoDB" id="2391219at2759"/>
<proteinExistence type="predicted"/>
<protein>
    <submittedName>
        <fullName evidence="2">6680_t:CDS:1</fullName>
    </submittedName>
</protein>
<gene>
    <name evidence="2" type="ORF">CPELLU_LOCUS18792</name>
</gene>
<reference evidence="2" key="1">
    <citation type="submission" date="2021-06" db="EMBL/GenBank/DDBJ databases">
        <authorList>
            <person name="Kallberg Y."/>
            <person name="Tangrot J."/>
            <person name="Rosling A."/>
        </authorList>
    </citation>
    <scope>NUCLEOTIDE SEQUENCE</scope>
    <source>
        <strain evidence="2">FL966</strain>
    </source>
</reference>
<dbReference type="Proteomes" id="UP000789759">
    <property type="component" value="Unassembled WGS sequence"/>
</dbReference>
<dbReference type="EMBL" id="CAJVQA010039824">
    <property type="protein sequence ID" value="CAG8812398.1"/>
    <property type="molecule type" value="Genomic_DNA"/>
</dbReference>
<accession>A0A9N9PCT0</accession>
<evidence type="ECO:0000313" key="3">
    <source>
        <dbReference type="Proteomes" id="UP000789759"/>
    </source>
</evidence>
<feature type="region of interest" description="Disordered" evidence="1">
    <location>
        <begin position="1"/>
        <end position="105"/>
    </location>
</feature>
<sequence length="105" mass="11642">SQTNTWDSQAANRSQTERNASWGAKSDKSQTGSFGFQAPGKTQNEMNPPWSSQSSEEPRGRSNQPREITNGSKSNSGWVPNPENNTNLNQPNNTSKSELNSEAWW</sequence>
<comment type="caution">
    <text evidence="2">The sequence shown here is derived from an EMBL/GenBank/DDBJ whole genome shotgun (WGS) entry which is preliminary data.</text>
</comment>
<feature type="compositionally biased region" description="Low complexity" evidence="1">
    <location>
        <begin position="80"/>
        <end position="93"/>
    </location>
</feature>
<dbReference type="AlphaFoldDB" id="A0A9N9PCT0"/>